<dbReference type="KEGG" id="scya:EJ357_44675"/>
<evidence type="ECO:0000313" key="3">
    <source>
        <dbReference type="Proteomes" id="UP000280298"/>
    </source>
</evidence>
<evidence type="ECO:0000256" key="1">
    <source>
        <dbReference type="SAM" id="MobiDB-lite"/>
    </source>
</evidence>
<dbReference type="EMBL" id="CP034539">
    <property type="protein sequence ID" value="AZQ39659.1"/>
    <property type="molecule type" value="Genomic_DNA"/>
</dbReference>
<keyword evidence="3" id="KW-1185">Reference proteome</keyword>
<feature type="region of interest" description="Disordered" evidence="1">
    <location>
        <begin position="80"/>
        <end position="102"/>
    </location>
</feature>
<accession>A0A3S9MKE0</accession>
<evidence type="ECO:0000313" key="2">
    <source>
        <dbReference type="EMBL" id="AZQ39659.1"/>
    </source>
</evidence>
<feature type="compositionally biased region" description="Basic residues" evidence="1">
    <location>
        <begin position="1"/>
        <end position="13"/>
    </location>
</feature>
<reference evidence="2 3" key="1">
    <citation type="journal article" date="2019" name="Int. J. Syst. Evol. Microbiol.">
        <title>Streptomyces cyaneochromogenes sp. nov., a blue pigment-producing actinomycete from manganese-contaminated soil.</title>
        <authorList>
            <person name="Tang X."/>
            <person name="Zhao J."/>
            <person name="Li K."/>
            <person name="Chen Z."/>
            <person name="Sun Y."/>
            <person name="Gao J."/>
        </authorList>
    </citation>
    <scope>NUCLEOTIDE SEQUENCE [LARGE SCALE GENOMIC DNA]</scope>
    <source>
        <strain evidence="2 3">MK-45</strain>
    </source>
</reference>
<sequence length="102" mass="11361">MKTDRRKQIKKRLREIARNPSAPGAAEEAQRLTAEYKRLQSAERTSAAEPAPADPDAEAVATWPPELRARLQRSSFNRVVDRGSSVHDPGGWGTLNDLRNGR</sequence>
<name>A0A3S9MKE0_9ACTN</name>
<gene>
    <name evidence="2" type="ORF">EJ357_44675</name>
</gene>
<feature type="region of interest" description="Disordered" evidence="1">
    <location>
        <begin position="1"/>
        <end position="59"/>
    </location>
</feature>
<dbReference type="AlphaFoldDB" id="A0A3S9MKE0"/>
<protein>
    <submittedName>
        <fullName evidence="2">Uncharacterized protein</fullName>
    </submittedName>
</protein>
<feature type="compositionally biased region" description="Basic and acidic residues" evidence="1">
    <location>
        <begin position="28"/>
        <end position="41"/>
    </location>
</feature>
<dbReference type="RefSeq" id="WP_126398147.1">
    <property type="nucleotide sequence ID" value="NZ_CP034539.1"/>
</dbReference>
<dbReference type="Proteomes" id="UP000280298">
    <property type="component" value="Chromosome"/>
</dbReference>
<organism evidence="2 3">
    <name type="scientific">Streptomyces cyaneochromogenes</name>
    <dbReference type="NCBI Taxonomy" id="2496836"/>
    <lineage>
        <taxon>Bacteria</taxon>
        <taxon>Bacillati</taxon>
        <taxon>Actinomycetota</taxon>
        <taxon>Actinomycetes</taxon>
        <taxon>Kitasatosporales</taxon>
        <taxon>Streptomycetaceae</taxon>
        <taxon>Streptomyces</taxon>
    </lineage>
</organism>
<dbReference type="OrthoDB" id="4290940at2"/>
<proteinExistence type="predicted"/>